<feature type="region of interest" description="Disordered" evidence="1">
    <location>
        <begin position="1"/>
        <end position="31"/>
    </location>
</feature>
<evidence type="ECO:0000256" key="1">
    <source>
        <dbReference type="SAM" id="MobiDB-lite"/>
    </source>
</evidence>
<evidence type="ECO:0000313" key="3">
    <source>
        <dbReference type="Proteomes" id="UP001341840"/>
    </source>
</evidence>
<organism evidence="2 3">
    <name type="scientific">Stylosanthes scabra</name>
    <dbReference type="NCBI Taxonomy" id="79078"/>
    <lineage>
        <taxon>Eukaryota</taxon>
        <taxon>Viridiplantae</taxon>
        <taxon>Streptophyta</taxon>
        <taxon>Embryophyta</taxon>
        <taxon>Tracheophyta</taxon>
        <taxon>Spermatophyta</taxon>
        <taxon>Magnoliopsida</taxon>
        <taxon>eudicotyledons</taxon>
        <taxon>Gunneridae</taxon>
        <taxon>Pentapetalae</taxon>
        <taxon>rosids</taxon>
        <taxon>fabids</taxon>
        <taxon>Fabales</taxon>
        <taxon>Fabaceae</taxon>
        <taxon>Papilionoideae</taxon>
        <taxon>50 kb inversion clade</taxon>
        <taxon>dalbergioids sensu lato</taxon>
        <taxon>Dalbergieae</taxon>
        <taxon>Pterocarpus clade</taxon>
        <taxon>Stylosanthes</taxon>
    </lineage>
</organism>
<reference evidence="2 3" key="1">
    <citation type="journal article" date="2023" name="Plants (Basel)">
        <title>Bridging the Gap: Combining Genomics and Transcriptomics Approaches to Understand Stylosanthes scabra, an Orphan Legume from the Brazilian Caatinga.</title>
        <authorList>
            <person name="Ferreira-Neto J.R.C."/>
            <person name="da Silva M.D."/>
            <person name="Binneck E."/>
            <person name="de Melo N.F."/>
            <person name="da Silva R.H."/>
            <person name="de Melo A.L.T.M."/>
            <person name="Pandolfi V."/>
            <person name="Bustamante F.O."/>
            <person name="Brasileiro-Vidal A.C."/>
            <person name="Benko-Iseppon A.M."/>
        </authorList>
    </citation>
    <scope>NUCLEOTIDE SEQUENCE [LARGE SCALE GENOMIC DNA]</scope>
    <source>
        <tissue evidence="2">Leaves</tissue>
    </source>
</reference>
<protein>
    <submittedName>
        <fullName evidence="2">Uncharacterized protein</fullName>
    </submittedName>
</protein>
<dbReference type="EMBL" id="JASCZI010151218">
    <property type="protein sequence ID" value="MED6171048.1"/>
    <property type="molecule type" value="Genomic_DNA"/>
</dbReference>
<accession>A0ABU6VGG3</accession>
<sequence length="107" mass="11721">MSTRGIRSQCSRTTCSSSLTDSTISSATSRPKRQRILLESLSASLGAVRMSQGSRLSMFVEVSGHNWLSRARNDTNIAEHGCRRDRDAANPYDSQQSDKCIGTSSIH</sequence>
<evidence type="ECO:0000313" key="2">
    <source>
        <dbReference type="EMBL" id="MED6171048.1"/>
    </source>
</evidence>
<feature type="compositionally biased region" description="Low complexity" evidence="1">
    <location>
        <begin position="8"/>
        <end position="29"/>
    </location>
</feature>
<feature type="region of interest" description="Disordered" evidence="1">
    <location>
        <begin position="82"/>
        <end position="107"/>
    </location>
</feature>
<gene>
    <name evidence="2" type="ORF">PIB30_036959</name>
</gene>
<comment type="caution">
    <text evidence="2">The sequence shown here is derived from an EMBL/GenBank/DDBJ whole genome shotgun (WGS) entry which is preliminary data.</text>
</comment>
<dbReference type="Proteomes" id="UP001341840">
    <property type="component" value="Unassembled WGS sequence"/>
</dbReference>
<proteinExistence type="predicted"/>
<keyword evidence="3" id="KW-1185">Reference proteome</keyword>
<feature type="compositionally biased region" description="Polar residues" evidence="1">
    <location>
        <begin position="92"/>
        <end position="107"/>
    </location>
</feature>
<name>A0ABU6VGG3_9FABA</name>